<dbReference type="InterPro" id="IPR045087">
    <property type="entry name" value="Cu-oxidase_fam"/>
</dbReference>
<accession>A0A4Q4SY18</accession>
<dbReference type="InterPro" id="IPR011706">
    <property type="entry name" value="Cu-oxidase_C"/>
</dbReference>
<keyword evidence="7" id="KW-1185">Reference proteome</keyword>
<dbReference type="Proteomes" id="UP000293360">
    <property type="component" value="Unassembled WGS sequence"/>
</dbReference>
<dbReference type="Pfam" id="PF07731">
    <property type="entry name" value="Cu-oxidase_2"/>
    <property type="match status" value="1"/>
</dbReference>
<keyword evidence="3" id="KW-0560">Oxidoreductase</keyword>
<sequence>MNMRDLLTGNTGKLFTGDMGGHFTGSGLIQAPAADTASTRPPRLMPNTRLSFPTLDEVTRTLHINVTMDDEDGGVLKFKMNDVAWDEVSFGQRPGAIPYLIDAYVNQRSPDYDAAMANYGWDPRSLGFPVRVGEVIDIVWQQTNIDARRSYEYHPMHAHGERYWDLGAGAGEYDPVANEQRFANYTPTLRDTTILYSYNGDGHENTSAWRAWRYRVTEENIGAWLMHCHLLHHMIMGMQTAWFFGDATEVLRNLPQPYIAGYLEYGGSAYGNSSYDPFVLSYFD</sequence>
<proteinExistence type="inferred from homology"/>
<protein>
    <recommendedName>
        <fullName evidence="5">Plastocyanin-like domain-containing protein</fullName>
    </recommendedName>
</protein>
<dbReference type="GO" id="GO:0016491">
    <property type="term" value="F:oxidoreductase activity"/>
    <property type="evidence" value="ECO:0007669"/>
    <property type="project" value="UniProtKB-KW"/>
</dbReference>
<dbReference type="PANTHER" id="PTHR11709:SF394">
    <property type="entry name" value="FI03373P-RELATED"/>
    <property type="match status" value="1"/>
</dbReference>
<dbReference type="InterPro" id="IPR002355">
    <property type="entry name" value="Cu_oxidase_Cu_BS"/>
</dbReference>
<dbReference type="Gene3D" id="2.60.40.420">
    <property type="entry name" value="Cupredoxins - blue copper proteins"/>
    <property type="match status" value="1"/>
</dbReference>
<evidence type="ECO:0000256" key="1">
    <source>
        <dbReference type="ARBA" id="ARBA00010609"/>
    </source>
</evidence>
<evidence type="ECO:0000256" key="2">
    <source>
        <dbReference type="ARBA" id="ARBA00022723"/>
    </source>
</evidence>
<comment type="similarity">
    <text evidence="1">Belongs to the multicopper oxidase family.</text>
</comment>
<dbReference type="PANTHER" id="PTHR11709">
    <property type="entry name" value="MULTI-COPPER OXIDASE"/>
    <property type="match status" value="1"/>
</dbReference>
<dbReference type="PROSITE" id="PS00080">
    <property type="entry name" value="MULTICOPPER_OXIDASE2"/>
    <property type="match status" value="1"/>
</dbReference>
<reference evidence="6 7" key="1">
    <citation type="submission" date="2018-06" db="EMBL/GenBank/DDBJ databases">
        <title>Complete Genomes of Monosporascus.</title>
        <authorList>
            <person name="Robinson A.J."/>
            <person name="Natvig D.O."/>
        </authorList>
    </citation>
    <scope>NUCLEOTIDE SEQUENCE [LARGE SCALE GENOMIC DNA]</scope>
    <source>
        <strain evidence="6 7">CBS 110550</strain>
    </source>
</reference>
<evidence type="ECO:0000256" key="4">
    <source>
        <dbReference type="ARBA" id="ARBA00023008"/>
    </source>
</evidence>
<comment type="caution">
    <text evidence="6">The sequence shown here is derived from an EMBL/GenBank/DDBJ whole genome shotgun (WGS) entry which is preliminary data.</text>
</comment>
<dbReference type="GO" id="GO:0005507">
    <property type="term" value="F:copper ion binding"/>
    <property type="evidence" value="ECO:0007669"/>
    <property type="project" value="InterPro"/>
</dbReference>
<gene>
    <name evidence="6" type="ORF">DL764_008245</name>
</gene>
<dbReference type="InterPro" id="IPR033138">
    <property type="entry name" value="Cu_oxidase_CS"/>
</dbReference>
<dbReference type="EMBL" id="QJNU01000627">
    <property type="protein sequence ID" value="RYO91732.1"/>
    <property type="molecule type" value="Genomic_DNA"/>
</dbReference>
<feature type="domain" description="Plastocyanin-like" evidence="5">
    <location>
        <begin position="117"/>
        <end position="240"/>
    </location>
</feature>
<organism evidence="6 7">
    <name type="scientific">Monosporascus ibericus</name>
    <dbReference type="NCBI Taxonomy" id="155417"/>
    <lineage>
        <taxon>Eukaryota</taxon>
        <taxon>Fungi</taxon>
        <taxon>Dikarya</taxon>
        <taxon>Ascomycota</taxon>
        <taxon>Pezizomycotina</taxon>
        <taxon>Sordariomycetes</taxon>
        <taxon>Xylariomycetidae</taxon>
        <taxon>Xylariales</taxon>
        <taxon>Xylariales incertae sedis</taxon>
        <taxon>Monosporascus</taxon>
    </lineage>
</organism>
<dbReference type="InterPro" id="IPR008972">
    <property type="entry name" value="Cupredoxin"/>
</dbReference>
<dbReference type="PROSITE" id="PS00079">
    <property type="entry name" value="MULTICOPPER_OXIDASE1"/>
    <property type="match status" value="1"/>
</dbReference>
<dbReference type="SUPFAM" id="SSF49503">
    <property type="entry name" value="Cupredoxins"/>
    <property type="match status" value="1"/>
</dbReference>
<evidence type="ECO:0000313" key="7">
    <source>
        <dbReference type="Proteomes" id="UP000293360"/>
    </source>
</evidence>
<evidence type="ECO:0000256" key="3">
    <source>
        <dbReference type="ARBA" id="ARBA00023002"/>
    </source>
</evidence>
<evidence type="ECO:0000259" key="5">
    <source>
        <dbReference type="Pfam" id="PF07731"/>
    </source>
</evidence>
<keyword evidence="4" id="KW-0186">Copper</keyword>
<dbReference type="OrthoDB" id="2121828at2759"/>
<evidence type="ECO:0000313" key="6">
    <source>
        <dbReference type="EMBL" id="RYO91732.1"/>
    </source>
</evidence>
<dbReference type="STRING" id="155417.A0A4Q4SY18"/>
<dbReference type="AlphaFoldDB" id="A0A4Q4SY18"/>
<keyword evidence="2" id="KW-0479">Metal-binding</keyword>
<name>A0A4Q4SY18_9PEZI</name>